<dbReference type="RefSeq" id="XP_001805891.1">
    <property type="nucleotide sequence ID" value="XM_001805839.1"/>
</dbReference>
<dbReference type="EMBL" id="CP069034">
    <property type="protein sequence ID" value="QRD01206.1"/>
    <property type="molecule type" value="Genomic_DNA"/>
</dbReference>
<feature type="compositionally biased region" description="Polar residues" evidence="1">
    <location>
        <begin position="276"/>
        <end position="306"/>
    </location>
</feature>
<proteinExistence type="predicted"/>
<reference evidence="3" key="1">
    <citation type="journal article" date="2021" name="BMC Genomics">
        <title>Chromosome-level genome assembly and manually-curated proteome of model necrotroph Parastagonospora nodorum Sn15 reveals a genome-wide trove of candidate effector homologs, and redundancy of virulence-related functions within an accessory chromosome.</title>
        <authorList>
            <person name="Bertazzoni S."/>
            <person name="Jones D.A.B."/>
            <person name="Phan H.T."/>
            <person name="Tan K.-C."/>
            <person name="Hane J.K."/>
        </authorList>
    </citation>
    <scope>NUCLEOTIDE SEQUENCE [LARGE SCALE GENOMIC DNA]</scope>
    <source>
        <strain evidence="3">SN15 / ATCC MYA-4574 / FGSC 10173)</strain>
    </source>
</reference>
<evidence type="ECO:0000313" key="2">
    <source>
        <dbReference type="EMBL" id="QRD01206.1"/>
    </source>
</evidence>
<feature type="compositionally biased region" description="Low complexity" evidence="1">
    <location>
        <begin position="318"/>
        <end position="335"/>
    </location>
</feature>
<dbReference type="OMA" id="HPLPTMY"/>
<dbReference type="VEuPathDB" id="FungiDB:JI435_157540"/>
<feature type="region of interest" description="Disordered" evidence="1">
    <location>
        <begin position="192"/>
        <end position="358"/>
    </location>
</feature>
<keyword evidence="3" id="KW-1185">Reference proteome</keyword>
<feature type="region of interest" description="Disordered" evidence="1">
    <location>
        <begin position="1"/>
        <end position="73"/>
    </location>
</feature>
<dbReference type="Proteomes" id="UP000663193">
    <property type="component" value="Chromosome 12"/>
</dbReference>
<name>A0A7U2I2S1_PHANO</name>
<protein>
    <recommendedName>
        <fullName evidence="4">C2H2-type domain-containing protein</fullName>
    </recommendedName>
</protein>
<gene>
    <name evidence="2" type="ORF">JI435_157540</name>
</gene>
<dbReference type="AlphaFoldDB" id="A0A7U2I2S1"/>
<dbReference type="OrthoDB" id="5366256at2759"/>
<feature type="compositionally biased region" description="Low complexity" evidence="1">
    <location>
        <begin position="208"/>
        <end position="222"/>
    </location>
</feature>
<evidence type="ECO:0008006" key="4">
    <source>
        <dbReference type="Google" id="ProtNLM"/>
    </source>
</evidence>
<dbReference type="KEGG" id="pno:SNOG_15754"/>
<feature type="compositionally biased region" description="Polar residues" evidence="1">
    <location>
        <begin position="54"/>
        <end position="72"/>
    </location>
</feature>
<organism evidence="2 3">
    <name type="scientific">Phaeosphaeria nodorum (strain SN15 / ATCC MYA-4574 / FGSC 10173)</name>
    <name type="common">Glume blotch fungus</name>
    <name type="synonym">Parastagonospora nodorum</name>
    <dbReference type="NCBI Taxonomy" id="321614"/>
    <lineage>
        <taxon>Eukaryota</taxon>
        <taxon>Fungi</taxon>
        <taxon>Dikarya</taxon>
        <taxon>Ascomycota</taxon>
        <taxon>Pezizomycotina</taxon>
        <taxon>Dothideomycetes</taxon>
        <taxon>Pleosporomycetidae</taxon>
        <taxon>Pleosporales</taxon>
        <taxon>Pleosporineae</taxon>
        <taxon>Phaeosphaeriaceae</taxon>
        <taxon>Parastagonospora</taxon>
    </lineage>
</organism>
<evidence type="ECO:0000256" key="1">
    <source>
        <dbReference type="SAM" id="MobiDB-lite"/>
    </source>
</evidence>
<feature type="compositionally biased region" description="Polar residues" evidence="1">
    <location>
        <begin position="241"/>
        <end position="268"/>
    </location>
</feature>
<accession>A0A7U2I2S1</accession>
<evidence type="ECO:0000313" key="3">
    <source>
        <dbReference type="Proteomes" id="UP000663193"/>
    </source>
</evidence>
<sequence length="435" mass="47747">MTPRSPAKQHPKTTTISQRLRSHVDHNISNQPPELIGLKNVRPRRAATSPPPHSQSLESQLQDPHQPLQNDNLARDPTQWVDAVEHLDPVNVLGQPVDLRSYTSPASSTNLSTQTQSIPSFSRPTHYFPEFPHSPLPSVSGSLEFESSSSAVDHRQPHSPYFELQDMSALGYMMAPSQYGMHHYGSASSYTQNYPPSSQHGYMEHRSSTTAPYDSAYASSPALQHDQRRPDDQTVPPPYQSQPQALSRSSYQQQPPNAMRSGSTSLASNVPGYGYANSNGNNPNQQLGSNASSYAPPQLYPPSTYSVGDYQPLPTMYPPSSTTPAAYPPYGSSPAIPQPPIGDIPPLSPSPGAQSSTVMPRVLNSRPKPQCWEHGCNGRQFSTFSNLLRHQREKSGTASKSYCPRCGAEFTRTTARNGHMAHDKCKPRRPSESSH</sequence>
<feature type="compositionally biased region" description="Pro residues" evidence="1">
    <location>
        <begin position="336"/>
        <end position="349"/>
    </location>
</feature>